<evidence type="ECO:0000313" key="5">
    <source>
        <dbReference type="EMBL" id="UQC75819.1"/>
    </source>
</evidence>
<dbReference type="PANTHER" id="PTHR47785">
    <property type="entry name" value="ZN(II)2CYS6 TRANSCRIPTION FACTOR (EUROFUNG)-RELATED-RELATED"/>
    <property type="match status" value="1"/>
</dbReference>
<proteinExistence type="predicted"/>
<dbReference type="AlphaFoldDB" id="A0A9Q8WA48"/>
<dbReference type="Pfam" id="PF00172">
    <property type="entry name" value="Zn_clus"/>
    <property type="match status" value="1"/>
</dbReference>
<dbReference type="CDD" id="cd00067">
    <property type="entry name" value="GAL4"/>
    <property type="match status" value="1"/>
</dbReference>
<feature type="domain" description="Zn(2)-C6 fungal-type" evidence="4">
    <location>
        <begin position="261"/>
        <end position="291"/>
    </location>
</feature>
<dbReference type="RefSeq" id="XP_049137464.1">
    <property type="nucleotide sequence ID" value="XM_049296240.1"/>
</dbReference>
<dbReference type="Proteomes" id="UP000830671">
    <property type="component" value="Chromosome 10"/>
</dbReference>
<dbReference type="FunFam" id="4.10.240.10:FF:000008">
    <property type="entry name" value="C6 zinc finger domain-containing protein"/>
    <property type="match status" value="1"/>
</dbReference>
<evidence type="ECO:0000259" key="4">
    <source>
        <dbReference type="PROSITE" id="PS50048"/>
    </source>
</evidence>
<dbReference type="KEGG" id="clup:CLUP02_17327"/>
<dbReference type="InterPro" id="IPR053181">
    <property type="entry name" value="EcdB-like_regulator"/>
</dbReference>
<dbReference type="GeneID" id="73351250"/>
<dbReference type="InterPro" id="IPR001138">
    <property type="entry name" value="Zn2Cys6_DnaBD"/>
</dbReference>
<feature type="region of interest" description="Disordered" evidence="2">
    <location>
        <begin position="201"/>
        <end position="248"/>
    </location>
</feature>
<dbReference type="InterPro" id="IPR036864">
    <property type="entry name" value="Zn2-C6_fun-type_DNA-bd_sf"/>
</dbReference>
<reference evidence="5" key="1">
    <citation type="journal article" date="2021" name="Mol. Plant Microbe Interact.">
        <title>Complete Genome Sequence of the Plant-Pathogenic Fungus Colletotrichum lupini.</title>
        <authorList>
            <person name="Baroncelli R."/>
            <person name="Pensec F."/>
            <person name="Da Lio D."/>
            <person name="Boufleur T."/>
            <person name="Vicente I."/>
            <person name="Sarrocco S."/>
            <person name="Picot A."/>
            <person name="Baraldi E."/>
            <person name="Sukno S."/>
            <person name="Thon M."/>
            <person name="Le Floch G."/>
        </authorList>
    </citation>
    <scope>NUCLEOTIDE SEQUENCE</scope>
    <source>
        <strain evidence="5">IMI 504893</strain>
    </source>
</reference>
<accession>A0A9Q8WA48</accession>
<feature type="region of interest" description="Disordered" evidence="2">
    <location>
        <begin position="135"/>
        <end position="169"/>
    </location>
</feature>
<dbReference type="GO" id="GO:0008270">
    <property type="term" value="F:zinc ion binding"/>
    <property type="evidence" value="ECO:0007669"/>
    <property type="project" value="InterPro"/>
</dbReference>
<dbReference type="EMBL" id="CP019472">
    <property type="protein sequence ID" value="UQC75819.1"/>
    <property type="molecule type" value="Genomic_DNA"/>
</dbReference>
<dbReference type="PROSITE" id="PS00463">
    <property type="entry name" value="ZN2_CY6_FUNGAL_1"/>
    <property type="match status" value="1"/>
</dbReference>
<dbReference type="GO" id="GO:0000981">
    <property type="term" value="F:DNA-binding transcription factor activity, RNA polymerase II-specific"/>
    <property type="evidence" value="ECO:0007669"/>
    <property type="project" value="InterPro"/>
</dbReference>
<protein>
    <recommendedName>
        <fullName evidence="4">Zn(2)-C6 fungal-type domain-containing protein</fullName>
    </recommendedName>
</protein>
<feature type="signal peptide" evidence="3">
    <location>
        <begin position="1"/>
        <end position="28"/>
    </location>
</feature>
<feature type="compositionally biased region" description="Polar residues" evidence="2">
    <location>
        <begin position="211"/>
        <end position="220"/>
    </location>
</feature>
<sequence length="939" mass="103029">MPVSSHARCNRRLWLAWPGLMSAAAGWGNCHDAPIRWILAPTTPSRAVHSSLLAFSVPSSAPFSYGTSKEVVKHRDTFEPGLTDTFRLESRTPRSAEPNRIGPVFVDCSLANRHCAIAAHHHLPTTSSTKLLRLQTQHAMSPSSTGDSPRSATGNGNAGRSFPVPSREAFNVDVPSPSMTNGIHPLKSPASLKVQRTPSFSRDGFLGSVQKARNMSQSSENRPDALTNGMHKAPSDEGSNPLKRRNTDVGIDYPRRRATIACEVCRSRKSRCDGTKPKCKLCAELGAECVYREPGIKLDAGDKLILERLNRIESLLQMNMVAGQGNGIAMNQESPSMSNGSGLNGDSLMGIPGSGNAVSIIPNGGLGTWNNPTNISTMPKMHTNAALHLLQWPLIRDLVSRPYDPQVLLQLEMAREPLHSLTKTPCVDLSNTTAYIEAYFERVNVWYACVNPYTWRSHYRTALSNGFREGAESCIVLLVLALGQASLRGSISRIVPGEDAPGLQYFTAAWALLPGMMTSNNVLAAQCHLLASAYLFYLVRPLEAWNLLCTTSTKLQLLLMSPNRVPPNQRELTERIYWNSLLFESDLLAELDLPHSGVVQFEENVGLPGGFEGEEQEAIGRDDLWYFLAEIALRRLLNRVSQLIYSKDSMASTTSLEPVVAELDFQLTQWYESLPMPLQFPFTRTLLSDPVQTVLRLRFFACRTIIYRPYILAVLDNEQAVLDPAVRDSCHKCLEASIRQLEHISQHHAGHMPYLWQGALSIVSQTLLVMGATMSPSLSSILLTLVPHRETIDQIINDVVMEIERYSTLAPSLSLAAEIIKEAEVRRRAYLSVRPAAVSSSTFLTVGHRHDPPANDPGVECPAARLAGKAGVQSQQHRACKATLNGGGVHLGCRQKSGVTPSGNGGWTPPCELAWLGWRPMSQPGANPFRDGSAADPRE</sequence>
<evidence type="ECO:0000256" key="3">
    <source>
        <dbReference type="SAM" id="SignalP"/>
    </source>
</evidence>
<feature type="chain" id="PRO_5040361535" description="Zn(2)-C6 fungal-type domain-containing protein" evidence="3">
    <location>
        <begin position="29"/>
        <end position="939"/>
    </location>
</feature>
<organism evidence="5 6">
    <name type="scientific">Colletotrichum lupini</name>
    <dbReference type="NCBI Taxonomy" id="145971"/>
    <lineage>
        <taxon>Eukaryota</taxon>
        <taxon>Fungi</taxon>
        <taxon>Dikarya</taxon>
        <taxon>Ascomycota</taxon>
        <taxon>Pezizomycotina</taxon>
        <taxon>Sordariomycetes</taxon>
        <taxon>Hypocreomycetidae</taxon>
        <taxon>Glomerellales</taxon>
        <taxon>Glomerellaceae</taxon>
        <taxon>Colletotrichum</taxon>
        <taxon>Colletotrichum acutatum species complex</taxon>
    </lineage>
</organism>
<evidence type="ECO:0000256" key="2">
    <source>
        <dbReference type="SAM" id="MobiDB-lite"/>
    </source>
</evidence>
<keyword evidence="3" id="KW-0732">Signal</keyword>
<name>A0A9Q8WA48_9PEZI</name>
<dbReference type="CDD" id="cd12148">
    <property type="entry name" value="fungal_TF_MHR"/>
    <property type="match status" value="1"/>
</dbReference>
<dbReference type="SMART" id="SM00066">
    <property type="entry name" value="GAL4"/>
    <property type="match status" value="1"/>
</dbReference>
<dbReference type="SUPFAM" id="SSF57701">
    <property type="entry name" value="Zn2/Cys6 DNA-binding domain"/>
    <property type="match status" value="1"/>
</dbReference>
<keyword evidence="1" id="KW-0539">Nucleus</keyword>
<keyword evidence="6" id="KW-1185">Reference proteome</keyword>
<evidence type="ECO:0000256" key="1">
    <source>
        <dbReference type="ARBA" id="ARBA00023242"/>
    </source>
</evidence>
<evidence type="ECO:0000313" key="6">
    <source>
        <dbReference type="Proteomes" id="UP000830671"/>
    </source>
</evidence>
<feature type="compositionally biased region" description="Polar residues" evidence="2">
    <location>
        <begin position="135"/>
        <end position="155"/>
    </location>
</feature>
<dbReference type="Gene3D" id="4.10.240.10">
    <property type="entry name" value="Zn(2)-C6 fungal-type DNA-binding domain"/>
    <property type="match status" value="1"/>
</dbReference>
<dbReference type="PROSITE" id="PS50048">
    <property type="entry name" value="ZN2_CY6_FUNGAL_2"/>
    <property type="match status" value="1"/>
</dbReference>
<gene>
    <name evidence="5" type="ORF">CLUP02_17327</name>
</gene>
<dbReference type="PANTHER" id="PTHR47785:SF2">
    <property type="entry name" value="ZN(II)2CYS6 TRANSCRIPTION FACTOR (EUROFUNG)"/>
    <property type="match status" value="1"/>
</dbReference>